<proteinExistence type="predicted"/>
<feature type="signal peptide" evidence="6">
    <location>
        <begin position="1"/>
        <end position="19"/>
    </location>
</feature>
<evidence type="ECO:0000313" key="8">
    <source>
        <dbReference type="EnsemblProtists" id="EOD05111"/>
    </source>
</evidence>
<feature type="transmembrane region" description="Helical" evidence="5">
    <location>
        <begin position="350"/>
        <end position="382"/>
    </location>
</feature>
<feature type="chain" id="PRO_5044198115" description="Sugar phosphate transporter domain-containing protein" evidence="6">
    <location>
        <begin position="20"/>
        <end position="402"/>
    </location>
</feature>
<dbReference type="KEGG" id="ehx:EMIHUDRAFT_438986"/>
<sequence>MLQVAVLLTALSRPALVAPRPPAPLRSRAPVATAPAPASLLGKAARMVRGDPTIQYETITCSDIDEEECLALCDEETGCSIVAPSAALRTLKIGVYFALWFALSTGYNIANKVRLNAIALPWCHSAASLGVGSAFVSFLWATGLRKRPSLPRAAVATLLPISFLHALGHIGAVVSAGAGAVSFTQIVKAAEPVCTALLSWGILGATISAPAALALVPIVAGVALASVSELSFTWLSFSGAMLSNLAFATRNILSRASMDRPKGKNMTPENLFGVLTVMSFLWALPCAILIEGPTALAKWSAATAVKPASYILQYTVSTGLYFYLYNEVAMLALNNVNPVTHAVANTLKRVVILLACVVFFKTPMTPLCIAGSTVAIVGSYLYSMAKGREKALAKAAAKKGAA</sequence>
<dbReference type="PaxDb" id="2903-EOD05111"/>
<feature type="transmembrane region" description="Helical" evidence="5">
    <location>
        <begin position="270"/>
        <end position="290"/>
    </location>
</feature>
<feature type="domain" description="Sugar phosphate transporter" evidence="7">
    <location>
        <begin position="91"/>
        <end position="383"/>
    </location>
</feature>
<feature type="transmembrane region" description="Helical" evidence="5">
    <location>
        <begin position="196"/>
        <end position="225"/>
    </location>
</feature>
<keyword evidence="6" id="KW-0732">Signal</keyword>
<keyword evidence="2 5" id="KW-0812">Transmembrane</keyword>
<dbReference type="InterPro" id="IPR037185">
    <property type="entry name" value="EmrE-like"/>
</dbReference>
<evidence type="ECO:0000256" key="2">
    <source>
        <dbReference type="ARBA" id="ARBA00022692"/>
    </source>
</evidence>
<organism evidence="8 9">
    <name type="scientific">Emiliania huxleyi (strain CCMP1516)</name>
    <dbReference type="NCBI Taxonomy" id="280463"/>
    <lineage>
        <taxon>Eukaryota</taxon>
        <taxon>Haptista</taxon>
        <taxon>Haptophyta</taxon>
        <taxon>Prymnesiophyceae</taxon>
        <taxon>Isochrysidales</taxon>
        <taxon>Noelaerhabdaceae</taxon>
        <taxon>Emiliania</taxon>
    </lineage>
</organism>
<evidence type="ECO:0000256" key="5">
    <source>
        <dbReference type="SAM" id="Phobius"/>
    </source>
</evidence>
<name>A0A0D3I1H6_EMIH1</name>
<feature type="transmembrane region" description="Helical" evidence="5">
    <location>
        <begin position="122"/>
        <end position="141"/>
    </location>
</feature>
<reference evidence="8" key="2">
    <citation type="submission" date="2024-10" db="UniProtKB">
        <authorList>
            <consortium name="EnsemblProtists"/>
        </authorList>
    </citation>
    <scope>IDENTIFICATION</scope>
</reference>
<dbReference type="Pfam" id="PF03151">
    <property type="entry name" value="TPT"/>
    <property type="match status" value="1"/>
</dbReference>
<dbReference type="InterPro" id="IPR004853">
    <property type="entry name" value="Sugar_P_trans_dom"/>
</dbReference>
<dbReference type="GeneID" id="17251314"/>
<accession>A0A0D3I1H6</accession>
<evidence type="ECO:0000256" key="3">
    <source>
        <dbReference type="ARBA" id="ARBA00022989"/>
    </source>
</evidence>
<evidence type="ECO:0000259" key="7">
    <source>
        <dbReference type="Pfam" id="PF03151"/>
    </source>
</evidence>
<keyword evidence="4 5" id="KW-0472">Membrane</keyword>
<dbReference type="OMA" id="NGCDFIR"/>
<feature type="transmembrane region" description="Helical" evidence="5">
    <location>
        <begin position="161"/>
        <end position="184"/>
    </location>
</feature>
<keyword evidence="9" id="KW-1185">Reference proteome</keyword>
<dbReference type="EnsemblProtists" id="EOD05111">
    <property type="protein sequence ID" value="EOD05111"/>
    <property type="gene ID" value="EMIHUDRAFT_438986"/>
</dbReference>
<protein>
    <recommendedName>
        <fullName evidence="7">Sugar phosphate transporter domain-containing protein</fullName>
    </recommendedName>
</protein>
<evidence type="ECO:0000313" key="9">
    <source>
        <dbReference type="Proteomes" id="UP000013827"/>
    </source>
</evidence>
<comment type="subcellular location">
    <subcellularLocation>
        <location evidence="1">Membrane</location>
        <topology evidence="1">Multi-pass membrane protein</topology>
    </subcellularLocation>
</comment>
<evidence type="ECO:0000256" key="1">
    <source>
        <dbReference type="ARBA" id="ARBA00004141"/>
    </source>
</evidence>
<dbReference type="SUPFAM" id="SSF103481">
    <property type="entry name" value="Multidrug resistance efflux transporter EmrE"/>
    <property type="match status" value="2"/>
</dbReference>
<dbReference type="AlphaFoldDB" id="A0A0D3I1H6"/>
<keyword evidence="3 5" id="KW-1133">Transmembrane helix</keyword>
<feature type="transmembrane region" description="Helical" evidence="5">
    <location>
        <begin position="231"/>
        <end position="249"/>
    </location>
</feature>
<dbReference type="InterPro" id="IPR050186">
    <property type="entry name" value="TPT_transporter"/>
</dbReference>
<dbReference type="RefSeq" id="XP_005757540.1">
    <property type="nucleotide sequence ID" value="XM_005757483.1"/>
</dbReference>
<feature type="transmembrane region" description="Helical" evidence="5">
    <location>
        <begin position="93"/>
        <end position="110"/>
    </location>
</feature>
<reference evidence="9" key="1">
    <citation type="journal article" date="2013" name="Nature">
        <title>Pan genome of the phytoplankton Emiliania underpins its global distribution.</title>
        <authorList>
            <person name="Read B.A."/>
            <person name="Kegel J."/>
            <person name="Klute M.J."/>
            <person name="Kuo A."/>
            <person name="Lefebvre S.C."/>
            <person name="Maumus F."/>
            <person name="Mayer C."/>
            <person name="Miller J."/>
            <person name="Monier A."/>
            <person name="Salamov A."/>
            <person name="Young J."/>
            <person name="Aguilar M."/>
            <person name="Claverie J.M."/>
            <person name="Frickenhaus S."/>
            <person name="Gonzalez K."/>
            <person name="Herman E.K."/>
            <person name="Lin Y.C."/>
            <person name="Napier J."/>
            <person name="Ogata H."/>
            <person name="Sarno A.F."/>
            <person name="Shmutz J."/>
            <person name="Schroeder D."/>
            <person name="de Vargas C."/>
            <person name="Verret F."/>
            <person name="von Dassow P."/>
            <person name="Valentin K."/>
            <person name="Van de Peer Y."/>
            <person name="Wheeler G."/>
            <person name="Dacks J.B."/>
            <person name="Delwiche C.F."/>
            <person name="Dyhrman S.T."/>
            <person name="Glockner G."/>
            <person name="John U."/>
            <person name="Richards T."/>
            <person name="Worden A.Z."/>
            <person name="Zhang X."/>
            <person name="Grigoriev I.V."/>
            <person name="Allen A.E."/>
            <person name="Bidle K."/>
            <person name="Borodovsky M."/>
            <person name="Bowler C."/>
            <person name="Brownlee C."/>
            <person name="Cock J.M."/>
            <person name="Elias M."/>
            <person name="Gladyshev V.N."/>
            <person name="Groth M."/>
            <person name="Guda C."/>
            <person name="Hadaegh A."/>
            <person name="Iglesias-Rodriguez M.D."/>
            <person name="Jenkins J."/>
            <person name="Jones B.M."/>
            <person name="Lawson T."/>
            <person name="Leese F."/>
            <person name="Lindquist E."/>
            <person name="Lobanov A."/>
            <person name="Lomsadze A."/>
            <person name="Malik S.B."/>
            <person name="Marsh M.E."/>
            <person name="Mackinder L."/>
            <person name="Mock T."/>
            <person name="Mueller-Roeber B."/>
            <person name="Pagarete A."/>
            <person name="Parker M."/>
            <person name="Probert I."/>
            <person name="Quesneville H."/>
            <person name="Raines C."/>
            <person name="Rensing S.A."/>
            <person name="Riano-Pachon D.M."/>
            <person name="Richier S."/>
            <person name="Rokitta S."/>
            <person name="Shiraiwa Y."/>
            <person name="Soanes D.M."/>
            <person name="van der Giezen M."/>
            <person name="Wahlund T.M."/>
            <person name="Williams B."/>
            <person name="Wilson W."/>
            <person name="Wolfe G."/>
            <person name="Wurch L.L."/>
        </authorList>
    </citation>
    <scope>NUCLEOTIDE SEQUENCE</scope>
</reference>
<dbReference type="GO" id="GO:0016020">
    <property type="term" value="C:membrane"/>
    <property type="evidence" value="ECO:0007669"/>
    <property type="project" value="UniProtKB-SubCell"/>
</dbReference>
<dbReference type="eggNOG" id="KOG1441">
    <property type="taxonomic scope" value="Eukaryota"/>
</dbReference>
<dbReference type="PANTHER" id="PTHR11132">
    <property type="entry name" value="SOLUTE CARRIER FAMILY 35"/>
    <property type="match status" value="1"/>
</dbReference>
<evidence type="ECO:0000256" key="4">
    <source>
        <dbReference type="ARBA" id="ARBA00023136"/>
    </source>
</evidence>
<dbReference type="HOGENOM" id="CLU_019048_0_3_1"/>
<dbReference type="Proteomes" id="UP000013827">
    <property type="component" value="Unassembled WGS sequence"/>
</dbReference>
<evidence type="ECO:0000256" key="6">
    <source>
        <dbReference type="SAM" id="SignalP"/>
    </source>
</evidence>